<dbReference type="PROSITE" id="PS00117">
    <property type="entry name" value="GAL_P_UDP_TRANSF_I"/>
    <property type="match status" value="1"/>
</dbReference>
<keyword evidence="7 12" id="KW-0479">Metal-binding</keyword>
<feature type="active site" description="Tele-UMP-histidine intermediate" evidence="11">
    <location>
        <position position="170"/>
    </location>
</feature>
<evidence type="ECO:0000256" key="4">
    <source>
        <dbReference type="ARBA" id="ARBA00010951"/>
    </source>
</evidence>
<evidence type="ECO:0000256" key="5">
    <source>
        <dbReference type="ARBA" id="ARBA00022679"/>
    </source>
</evidence>
<dbReference type="SUPFAM" id="SSF54197">
    <property type="entry name" value="HIT-like"/>
    <property type="match status" value="2"/>
</dbReference>
<evidence type="ECO:0000256" key="8">
    <source>
        <dbReference type="ARBA" id="ARBA00022833"/>
    </source>
</evidence>
<evidence type="ECO:0000256" key="12">
    <source>
        <dbReference type="RuleBase" id="RU000506"/>
    </source>
</evidence>
<comment type="catalytic activity">
    <reaction evidence="1 12">
        <text>alpha-D-galactose 1-phosphate + UDP-alpha-D-glucose = alpha-D-glucose 1-phosphate + UDP-alpha-D-galactose</text>
        <dbReference type="Rhea" id="RHEA:13989"/>
        <dbReference type="ChEBI" id="CHEBI:58336"/>
        <dbReference type="ChEBI" id="CHEBI:58601"/>
        <dbReference type="ChEBI" id="CHEBI:58885"/>
        <dbReference type="ChEBI" id="CHEBI:66914"/>
        <dbReference type="EC" id="2.7.7.12"/>
    </reaction>
</comment>
<evidence type="ECO:0000259" key="14">
    <source>
        <dbReference type="Pfam" id="PF02744"/>
    </source>
</evidence>
<evidence type="ECO:0000256" key="3">
    <source>
        <dbReference type="ARBA" id="ARBA00004947"/>
    </source>
</evidence>
<evidence type="ECO:0000256" key="9">
    <source>
        <dbReference type="ARBA" id="ARBA00023144"/>
    </source>
</evidence>
<dbReference type="PIRSF" id="PIRSF000808">
    <property type="entry name" value="GalT"/>
    <property type="match status" value="1"/>
</dbReference>
<dbReference type="FunFam" id="3.30.428.10:FF:000002">
    <property type="entry name" value="Galactose-1-phosphate uridylyltransferase"/>
    <property type="match status" value="1"/>
</dbReference>
<keyword evidence="8" id="KW-0862">Zinc</keyword>
<dbReference type="NCBIfam" id="TIGR00209">
    <property type="entry name" value="galT_1"/>
    <property type="match status" value="1"/>
</dbReference>
<sequence length="357" mass="41714">MLEFDPKSHQHQRFNPLKGEWVLVSPHRVNRPWMGQQETCPESGHKKVEQTLQNPLCPGAVRPNGQVNPNYTSTFTFQNDFPALIDQEFFFEQNGEDDDLFRREPVTGSCRVMCFHPDPNMTLPLMSVSEISQVIRQWKEELVDLGEKFNWVQIFENKGDIMGCSNPHPHCQIWASSFLPTEPRTKDEQMKKYFEKHQEPMLVRYVEKELQKKERIVLENDDWVVLVPYWAFWPYETIVLPKKPERNSCIKRLTDLKEDEETSLADAMKRLTAKYDNLFKCSFPYSMGFHGAPTGSRLNSDNDHWTLHAVYYPPLLRSATVKKFVAGQLLAQLQIDVSPERSASILRSLPEIHYRNQ</sequence>
<accession>A0A7R9BY53</accession>
<dbReference type="InterPro" id="IPR005850">
    <property type="entry name" value="GalP_Utransf_C"/>
</dbReference>
<comment type="cofactor">
    <cofactor evidence="2">
        <name>Zn(2+)</name>
        <dbReference type="ChEBI" id="CHEBI:29105"/>
    </cofactor>
</comment>
<dbReference type="EC" id="2.7.7.12" evidence="12"/>
<evidence type="ECO:0000256" key="7">
    <source>
        <dbReference type="ARBA" id="ARBA00022723"/>
    </source>
</evidence>
<dbReference type="PANTHER" id="PTHR11943">
    <property type="entry name" value="GALACTOSE-1-PHOSPHATE URIDYLYLTRANSFERASE"/>
    <property type="match status" value="1"/>
</dbReference>
<dbReference type="Pfam" id="PF02744">
    <property type="entry name" value="GalP_UDP_tr_C"/>
    <property type="match status" value="1"/>
</dbReference>
<evidence type="ECO:0000256" key="11">
    <source>
        <dbReference type="PIRSR" id="PIRSR000808-1"/>
    </source>
</evidence>
<dbReference type="InterPro" id="IPR036265">
    <property type="entry name" value="HIT-like_sf"/>
</dbReference>
<comment type="similarity">
    <text evidence="4 12">Belongs to the galactose-1-phosphate uridylyltransferase type 1 family.</text>
</comment>
<evidence type="ECO:0000256" key="6">
    <source>
        <dbReference type="ARBA" id="ARBA00022695"/>
    </source>
</evidence>
<feature type="domain" description="Galactose-1-phosphate uridyl transferase N-terminal" evidence="13">
    <location>
        <begin position="4"/>
        <end position="180"/>
    </location>
</feature>
<feature type="domain" description="Galactose-1-phosphate uridyl transferase C-terminal" evidence="14">
    <location>
        <begin position="187"/>
        <end position="356"/>
    </location>
</feature>
<dbReference type="PANTHER" id="PTHR11943:SF1">
    <property type="entry name" value="GALACTOSE-1-PHOSPHATE URIDYLYLTRANSFERASE"/>
    <property type="match status" value="1"/>
</dbReference>
<keyword evidence="16" id="KW-1185">Reference proteome</keyword>
<dbReference type="GO" id="GO:0033499">
    <property type="term" value="P:galactose catabolic process via UDP-galactose, Leloir pathway"/>
    <property type="evidence" value="ECO:0007669"/>
    <property type="project" value="TreeGrafter"/>
</dbReference>
<keyword evidence="5 12" id="KW-0808">Transferase</keyword>
<evidence type="ECO:0000259" key="13">
    <source>
        <dbReference type="Pfam" id="PF01087"/>
    </source>
</evidence>
<protein>
    <recommendedName>
        <fullName evidence="12">Galactose-1-phosphate uridylyltransferase</fullName>
        <ecNumber evidence="12">2.7.7.12</ecNumber>
    </recommendedName>
</protein>
<evidence type="ECO:0000313" key="15">
    <source>
        <dbReference type="EMBL" id="CAD7283373.1"/>
    </source>
</evidence>
<evidence type="ECO:0000256" key="1">
    <source>
        <dbReference type="ARBA" id="ARBA00001107"/>
    </source>
</evidence>
<dbReference type="GO" id="GO:0005737">
    <property type="term" value="C:cytoplasm"/>
    <property type="evidence" value="ECO:0007669"/>
    <property type="project" value="TreeGrafter"/>
</dbReference>
<keyword evidence="6 12" id="KW-0548">Nucleotidyltransferase</keyword>
<keyword evidence="10 12" id="KW-0119">Carbohydrate metabolism</keyword>
<name>A0A7R9BY53_9CRUS</name>
<dbReference type="InterPro" id="IPR005849">
    <property type="entry name" value="GalP_Utransf_N"/>
</dbReference>
<proteinExistence type="inferred from homology"/>
<dbReference type="EMBL" id="OA887328">
    <property type="protein sequence ID" value="CAD7283373.1"/>
    <property type="molecule type" value="Genomic_DNA"/>
</dbReference>
<dbReference type="Gene3D" id="3.30.428.10">
    <property type="entry name" value="HIT-like"/>
    <property type="match status" value="2"/>
</dbReference>
<dbReference type="GO" id="GO:0008108">
    <property type="term" value="F:UDP-glucose:hexose-1-phosphate uridylyltransferase activity"/>
    <property type="evidence" value="ECO:0007669"/>
    <property type="project" value="UniProtKB-EC"/>
</dbReference>
<evidence type="ECO:0000256" key="10">
    <source>
        <dbReference type="ARBA" id="ARBA00023277"/>
    </source>
</evidence>
<dbReference type="Pfam" id="PF01087">
    <property type="entry name" value="GalP_UDP_transf"/>
    <property type="match status" value="1"/>
</dbReference>
<keyword evidence="9 12" id="KW-0299">Galactose metabolism</keyword>
<evidence type="ECO:0000256" key="2">
    <source>
        <dbReference type="ARBA" id="ARBA00001947"/>
    </source>
</evidence>
<dbReference type="InterPro" id="IPR001937">
    <property type="entry name" value="GalP_UDPtransf1"/>
</dbReference>
<dbReference type="AlphaFoldDB" id="A0A7R9BY53"/>
<dbReference type="NCBIfam" id="NF008724">
    <property type="entry name" value="PRK11720.1"/>
    <property type="match status" value="1"/>
</dbReference>
<dbReference type="UniPathway" id="UPA00214"/>
<dbReference type="CDD" id="cd00608">
    <property type="entry name" value="GalT"/>
    <property type="match status" value="1"/>
</dbReference>
<evidence type="ECO:0000313" key="16">
    <source>
        <dbReference type="Proteomes" id="UP000678499"/>
    </source>
</evidence>
<reference evidence="15" key="1">
    <citation type="submission" date="2020-11" db="EMBL/GenBank/DDBJ databases">
        <authorList>
            <person name="Tran Van P."/>
        </authorList>
    </citation>
    <scope>NUCLEOTIDE SEQUENCE</scope>
</reference>
<dbReference type="GO" id="GO:0008270">
    <property type="term" value="F:zinc ion binding"/>
    <property type="evidence" value="ECO:0007669"/>
    <property type="project" value="InterPro"/>
</dbReference>
<dbReference type="Proteomes" id="UP000678499">
    <property type="component" value="Unassembled WGS sequence"/>
</dbReference>
<organism evidence="15">
    <name type="scientific">Notodromas monacha</name>
    <dbReference type="NCBI Taxonomy" id="399045"/>
    <lineage>
        <taxon>Eukaryota</taxon>
        <taxon>Metazoa</taxon>
        <taxon>Ecdysozoa</taxon>
        <taxon>Arthropoda</taxon>
        <taxon>Crustacea</taxon>
        <taxon>Oligostraca</taxon>
        <taxon>Ostracoda</taxon>
        <taxon>Podocopa</taxon>
        <taxon>Podocopida</taxon>
        <taxon>Cypridocopina</taxon>
        <taxon>Cypridoidea</taxon>
        <taxon>Cyprididae</taxon>
        <taxon>Notodromas</taxon>
    </lineage>
</organism>
<dbReference type="InterPro" id="IPR019779">
    <property type="entry name" value="GalP_UDPtransf1_His-AS"/>
</dbReference>
<dbReference type="OrthoDB" id="418412at2759"/>
<dbReference type="FunFam" id="3.30.428.10:FF:000001">
    <property type="entry name" value="Galactose-1-phosphate uridylyltransferase"/>
    <property type="match status" value="1"/>
</dbReference>
<gene>
    <name evidence="15" type="ORF">NMOB1V02_LOCUS10989</name>
</gene>
<dbReference type="EMBL" id="CAJPEX010005291">
    <property type="protein sequence ID" value="CAG0923525.1"/>
    <property type="molecule type" value="Genomic_DNA"/>
</dbReference>
<comment type="pathway">
    <text evidence="3 12">Carbohydrate metabolism; galactose metabolism.</text>
</comment>